<gene>
    <name evidence="7" type="ORF">EV146_108281</name>
</gene>
<dbReference type="InterPro" id="IPR050833">
    <property type="entry name" value="Poly_Biosynth_Transport"/>
</dbReference>
<dbReference type="AlphaFoldDB" id="A0A4R2BBS0"/>
<evidence type="ECO:0000313" key="8">
    <source>
        <dbReference type="Proteomes" id="UP000295689"/>
    </source>
</evidence>
<feature type="transmembrane region" description="Helical" evidence="6">
    <location>
        <begin position="239"/>
        <end position="259"/>
    </location>
</feature>
<keyword evidence="2" id="KW-1003">Cell membrane</keyword>
<comment type="caution">
    <text evidence="7">The sequence shown here is derived from an EMBL/GenBank/DDBJ whole genome shotgun (WGS) entry which is preliminary data.</text>
</comment>
<evidence type="ECO:0000256" key="4">
    <source>
        <dbReference type="ARBA" id="ARBA00022989"/>
    </source>
</evidence>
<evidence type="ECO:0000256" key="3">
    <source>
        <dbReference type="ARBA" id="ARBA00022692"/>
    </source>
</evidence>
<organism evidence="7 8">
    <name type="scientific">Mesobacillus foraminis</name>
    <dbReference type="NCBI Taxonomy" id="279826"/>
    <lineage>
        <taxon>Bacteria</taxon>
        <taxon>Bacillati</taxon>
        <taxon>Bacillota</taxon>
        <taxon>Bacilli</taxon>
        <taxon>Bacillales</taxon>
        <taxon>Bacillaceae</taxon>
        <taxon>Mesobacillus</taxon>
    </lineage>
</organism>
<dbReference type="PANTHER" id="PTHR30250:SF26">
    <property type="entry name" value="PSMA PROTEIN"/>
    <property type="match status" value="1"/>
</dbReference>
<keyword evidence="8" id="KW-1185">Reference proteome</keyword>
<comment type="subcellular location">
    <subcellularLocation>
        <location evidence="1">Cell membrane</location>
        <topology evidence="1">Multi-pass membrane protein</topology>
    </subcellularLocation>
</comment>
<dbReference type="GO" id="GO:0005886">
    <property type="term" value="C:plasma membrane"/>
    <property type="evidence" value="ECO:0007669"/>
    <property type="project" value="UniProtKB-SubCell"/>
</dbReference>
<dbReference type="EMBL" id="SLVV01000008">
    <property type="protein sequence ID" value="TCN24166.1"/>
    <property type="molecule type" value="Genomic_DNA"/>
</dbReference>
<reference evidence="7 8" key="1">
    <citation type="journal article" date="2015" name="Stand. Genomic Sci.">
        <title>Genomic Encyclopedia of Bacterial and Archaeal Type Strains, Phase III: the genomes of soil and plant-associated and newly described type strains.</title>
        <authorList>
            <person name="Whitman W.B."/>
            <person name="Woyke T."/>
            <person name="Klenk H.P."/>
            <person name="Zhou Y."/>
            <person name="Lilburn T.G."/>
            <person name="Beck B.J."/>
            <person name="De Vos P."/>
            <person name="Vandamme P."/>
            <person name="Eisen J.A."/>
            <person name="Garrity G."/>
            <person name="Hugenholtz P."/>
            <person name="Kyrpides N.C."/>
        </authorList>
    </citation>
    <scope>NUCLEOTIDE SEQUENCE [LARGE SCALE GENOMIC DNA]</scope>
    <source>
        <strain evidence="7 8">CV53</strain>
    </source>
</reference>
<feature type="transmembrane region" description="Helical" evidence="6">
    <location>
        <begin position="31"/>
        <end position="54"/>
    </location>
</feature>
<dbReference type="InterPro" id="IPR002797">
    <property type="entry name" value="Polysacc_synth"/>
</dbReference>
<evidence type="ECO:0000313" key="7">
    <source>
        <dbReference type="EMBL" id="TCN24166.1"/>
    </source>
</evidence>
<proteinExistence type="predicted"/>
<evidence type="ECO:0000256" key="5">
    <source>
        <dbReference type="ARBA" id="ARBA00023136"/>
    </source>
</evidence>
<feature type="transmembrane region" description="Helical" evidence="6">
    <location>
        <begin position="389"/>
        <end position="410"/>
    </location>
</feature>
<name>A0A4R2BBS0_9BACI</name>
<evidence type="ECO:0000256" key="6">
    <source>
        <dbReference type="SAM" id="Phobius"/>
    </source>
</evidence>
<feature type="transmembrane region" description="Helical" evidence="6">
    <location>
        <begin position="302"/>
        <end position="320"/>
    </location>
</feature>
<sequence>MSFLSIFVNVIIALLYTPILIRLLGQSEYGLYSLIGSIAGYLSIMDLGLGNAIVRYTARNRALGDKVIESKLNGMFLLLYTVIGLLTVVVGAVIFNSIDQIFGASLSTSELQKAKIMILVLIVNFALSFPLSVFGSIMQAYEKFIAVKIVTLIRYIMLPILSLPFLYVGYGSVSIVIITTIINISCLLFTVFYCFKHLKIRFFFSKIDYRMLVEIIGYSFFIFLNVIVDQIYWNTDQFVLGIISGTATVAIYAVAMQFIKLYMMFSTSVSGVFLPKVSMMVANNSSNYELTNLTIKVGRVQYIIMALIVSGFVLFGRPFINLWAGSNFDDAYYIVLLVMIPLTIPLIQNVCISILQAKNLHGFRSIIMIVVAVIKVIISIPLAKYYSGVGAAIATMVPLIVGNIIIMNVYYQKKIGLNMLLFWRNILIISIPVLISLLFGYGIIYLLPDNSLLHLLYKILLFTIIYIVLIWLLGLNKYEKQLIKSVIIKVTNTFNKMKSVNS</sequence>
<feature type="transmembrane region" description="Helical" evidence="6">
    <location>
        <begin position="422"/>
        <end position="444"/>
    </location>
</feature>
<protein>
    <submittedName>
        <fullName evidence="7">O-antigen/teichoic acid export membrane protein</fullName>
    </submittedName>
</protein>
<dbReference type="Pfam" id="PF01943">
    <property type="entry name" value="Polysacc_synt"/>
    <property type="match status" value="1"/>
</dbReference>
<feature type="transmembrane region" description="Helical" evidence="6">
    <location>
        <begin position="145"/>
        <end position="167"/>
    </location>
</feature>
<dbReference type="PANTHER" id="PTHR30250">
    <property type="entry name" value="PST FAMILY PREDICTED COLANIC ACID TRANSPORTER"/>
    <property type="match status" value="1"/>
</dbReference>
<feature type="transmembrane region" description="Helical" evidence="6">
    <location>
        <begin position="75"/>
        <end position="96"/>
    </location>
</feature>
<evidence type="ECO:0000256" key="1">
    <source>
        <dbReference type="ARBA" id="ARBA00004651"/>
    </source>
</evidence>
<evidence type="ECO:0000256" key="2">
    <source>
        <dbReference type="ARBA" id="ARBA00022475"/>
    </source>
</evidence>
<keyword evidence="5 6" id="KW-0472">Membrane</keyword>
<keyword evidence="4 6" id="KW-1133">Transmembrane helix</keyword>
<feature type="transmembrane region" description="Helical" evidence="6">
    <location>
        <begin position="362"/>
        <end position="383"/>
    </location>
</feature>
<feature type="transmembrane region" description="Helical" evidence="6">
    <location>
        <begin position="116"/>
        <end position="138"/>
    </location>
</feature>
<feature type="transmembrane region" description="Helical" evidence="6">
    <location>
        <begin position="332"/>
        <end position="355"/>
    </location>
</feature>
<feature type="transmembrane region" description="Helical" evidence="6">
    <location>
        <begin position="173"/>
        <end position="195"/>
    </location>
</feature>
<feature type="transmembrane region" description="Helical" evidence="6">
    <location>
        <begin position="456"/>
        <end position="475"/>
    </location>
</feature>
<feature type="transmembrane region" description="Helical" evidence="6">
    <location>
        <begin position="7"/>
        <end position="25"/>
    </location>
</feature>
<feature type="transmembrane region" description="Helical" evidence="6">
    <location>
        <begin position="215"/>
        <end position="233"/>
    </location>
</feature>
<accession>A0A4R2BBS0</accession>
<keyword evidence="3 6" id="KW-0812">Transmembrane</keyword>
<dbReference type="Proteomes" id="UP000295689">
    <property type="component" value="Unassembled WGS sequence"/>
</dbReference>